<accession>A0ABU8FEU9</accession>
<dbReference type="EMBL" id="JBAWSX010000003">
    <property type="protein sequence ID" value="MEI4801221.1"/>
    <property type="molecule type" value="Genomic_DNA"/>
</dbReference>
<gene>
    <name evidence="1" type="ORF">WAZ07_07745</name>
</gene>
<reference evidence="1 2" key="1">
    <citation type="submission" date="2024-01" db="EMBL/GenBank/DDBJ databases">
        <title>Seven novel Bacillus-like species.</title>
        <authorList>
            <person name="Liu G."/>
        </authorList>
    </citation>
    <scope>NUCLEOTIDE SEQUENCE [LARGE SCALE GENOMIC DNA]</scope>
    <source>
        <strain evidence="1 2">FJAT-51639</strain>
    </source>
</reference>
<protein>
    <submittedName>
        <fullName evidence="1">Uncharacterized protein</fullName>
    </submittedName>
</protein>
<evidence type="ECO:0000313" key="1">
    <source>
        <dbReference type="EMBL" id="MEI4801221.1"/>
    </source>
</evidence>
<dbReference type="Proteomes" id="UP001372526">
    <property type="component" value="Unassembled WGS sequence"/>
</dbReference>
<dbReference type="RefSeq" id="WP_336471980.1">
    <property type="nucleotide sequence ID" value="NZ_JBAWSX010000003.1"/>
</dbReference>
<organism evidence="1 2">
    <name type="scientific">Bacillus bruguierae</name>
    <dbReference type="NCBI Taxonomy" id="3127667"/>
    <lineage>
        <taxon>Bacteria</taxon>
        <taxon>Bacillati</taxon>
        <taxon>Bacillota</taxon>
        <taxon>Bacilli</taxon>
        <taxon>Bacillales</taxon>
        <taxon>Bacillaceae</taxon>
        <taxon>Bacillus</taxon>
    </lineage>
</organism>
<sequence>MMSKQQYAYRVSFYLSNGKEVSGRITHHEDPETYLKAIEGLIEKEKPILIKKLGTIIQSKYITHVKIVEVIVC</sequence>
<keyword evidence="2" id="KW-1185">Reference proteome</keyword>
<name>A0ABU8FEU9_9BACI</name>
<proteinExistence type="predicted"/>
<evidence type="ECO:0000313" key="2">
    <source>
        <dbReference type="Proteomes" id="UP001372526"/>
    </source>
</evidence>
<comment type="caution">
    <text evidence="1">The sequence shown here is derived from an EMBL/GenBank/DDBJ whole genome shotgun (WGS) entry which is preliminary data.</text>
</comment>